<dbReference type="CDD" id="cd03808">
    <property type="entry name" value="GT4_CapM-like"/>
    <property type="match status" value="1"/>
</dbReference>
<evidence type="ECO:0000259" key="2">
    <source>
        <dbReference type="Pfam" id="PF13477"/>
    </source>
</evidence>
<dbReference type="Proteomes" id="UP000291981">
    <property type="component" value="Unassembled WGS sequence"/>
</dbReference>
<keyword evidence="3" id="KW-0808">Transferase</keyword>
<accession>A0A4Q8QJC2</accession>
<reference evidence="3 4" key="1">
    <citation type="submission" date="2019-02" db="EMBL/GenBank/DDBJ databases">
        <title>Draft genome sequence of Muricauda sp. 176CP4-71.</title>
        <authorList>
            <person name="Park J.-S."/>
        </authorList>
    </citation>
    <scope>NUCLEOTIDE SEQUENCE [LARGE SCALE GENOMIC DNA]</scope>
    <source>
        <strain evidence="3 4">176CP4-71</strain>
    </source>
</reference>
<gene>
    <name evidence="3" type="ORF">EW142_01840</name>
</gene>
<sequence length="377" mass="42453">MARKIMLVCSYDASLIGFRGDFIKELVANDFEVLALAPSMSEKVASKIRAMGASPLSYHLQRTGLNPIKDIKSIFQLRRIIKQHKVDIVFPYTLKPVLYSSFAAKMTKARVVSLITGLGFTFSATSKKARFLQNIAEVLYKLSIRSNKAVIFQNKDDLALFQKLKILSKKQKTSIVNGSGVNLERYPFRQKKIDSEKIIFLFVARLIREKGIHLYIEAAKQLKPRFPLAEFHIIGAPDKSPSAIKLEDLTQFHESEIVVYHGRSNVVPEFLERSDVFVLPTYYREGVPRSILEALSVGLPVITTDTPGCRETVVNRENGFLIAPQSLDSLIEAMQFLLENTAEINKMGKASNELAKKKFDVQLINADLIKVIESSLE</sequence>
<dbReference type="PANTHER" id="PTHR12526">
    <property type="entry name" value="GLYCOSYLTRANSFERASE"/>
    <property type="match status" value="1"/>
</dbReference>
<feature type="domain" description="Glycosyltransferase subfamily 4-like N-terminal" evidence="2">
    <location>
        <begin position="59"/>
        <end position="154"/>
    </location>
</feature>
<dbReference type="GO" id="GO:0016757">
    <property type="term" value="F:glycosyltransferase activity"/>
    <property type="evidence" value="ECO:0007669"/>
    <property type="project" value="InterPro"/>
</dbReference>
<proteinExistence type="predicted"/>
<dbReference type="SUPFAM" id="SSF53756">
    <property type="entry name" value="UDP-Glycosyltransferase/glycogen phosphorylase"/>
    <property type="match status" value="1"/>
</dbReference>
<dbReference type="RefSeq" id="WP_130608838.1">
    <property type="nucleotide sequence ID" value="NZ_SGIU01000001.1"/>
</dbReference>
<dbReference type="InterPro" id="IPR028098">
    <property type="entry name" value="Glyco_trans_4-like_N"/>
</dbReference>
<evidence type="ECO:0000259" key="1">
    <source>
        <dbReference type="Pfam" id="PF00534"/>
    </source>
</evidence>
<organism evidence="3 4">
    <name type="scientific">Flagellimonas allohymeniacidonis</name>
    <dbReference type="NCBI Taxonomy" id="2517819"/>
    <lineage>
        <taxon>Bacteria</taxon>
        <taxon>Pseudomonadati</taxon>
        <taxon>Bacteroidota</taxon>
        <taxon>Flavobacteriia</taxon>
        <taxon>Flavobacteriales</taxon>
        <taxon>Flavobacteriaceae</taxon>
        <taxon>Flagellimonas</taxon>
    </lineage>
</organism>
<comment type="caution">
    <text evidence="3">The sequence shown here is derived from an EMBL/GenBank/DDBJ whole genome shotgun (WGS) entry which is preliminary data.</text>
</comment>
<protein>
    <submittedName>
        <fullName evidence="3">Glycosyltransferase family 1 protein</fullName>
    </submittedName>
</protein>
<dbReference type="InterPro" id="IPR001296">
    <property type="entry name" value="Glyco_trans_1"/>
</dbReference>
<dbReference type="Pfam" id="PF13477">
    <property type="entry name" value="Glyco_trans_4_2"/>
    <property type="match status" value="1"/>
</dbReference>
<dbReference type="AlphaFoldDB" id="A0A4Q8QJC2"/>
<dbReference type="PANTHER" id="PTHR12526:SF638">
    <property type="entry name" value="SPORE COAT PROTEIN SA"/>
    <property type="match status" value="1"/>
</dbReference>
<evidence type="ECO:0000313" key="4">
    <source>
        <dbReference type="Proteomes" id="UP000291981"/>
    </source>
</evidence>
<name>A0A4Q8QJC2_9FLAO</name>
<dbReference type="Gene3D" id="3.40.50.2000">
    <property type="entry name" value="Glycogen Phosphorylase B"/>
    <property type="match status" value="2"/>
</dbReference>
<dbReference type="OrthoDB" id="9790710at2"/>
<feature type="domain" description="Glycosyl transferase family 1" evidence="1">
    <location>
        <begin position="189"/>
        <end position="351"/>
    </location>
</feature>
<keyword evidence="4" id="KW-1185">Reference proteome</keyword>
<dbReference type="Pfam" id="PF00534">
    <property type="entry name" value="Glycos_transf_1"/>
    <property type="match status" value="1"/>
</dbReference>
<dbReference type="EMBL" id="SGIU01000001">
    <property type="protein sequence ID" value="TAI48569.1"/>
    <property type="molecule type" value="Genomic_DNA"/>
</dbReference>
<evidence type="ECO:0000313" key="3">
    <source>
        <dbReference type="EMBL" id="TAI48569.1"/>
    </source>
</evidence>